<protein>
    <submittedName>
        <fullName evidence="1">Uncharacterized protein</fullName>
    </submittedName>
</protein>
<gene>
    <name evidence="1" type="ORF">Ab1vBOLIVR5_gp230c</name>
</gene>
<evidence type="ECO:0000313" key="2">
    <source>
        <dbReference type="Proteomes" id="UP000671873"/>
    </source>
</evidence>
<keyword evidence="2" id="KW-1185">Reference proteome</keyword>
<evidence type="ECO:0000313" key="1">
    <source>
        <dbReference type="EMBL" id="QIW87878.1"/>
    </source>
</evidence>
<organism evidence="1 2">
    <name type="scientific">Agrobacterium phage OLIVR5</name>
    <dbReference type="NCBI Taxonomy" id="2723773"/>
    <lineage>
        <taxon>Viruses</taxon>
        <taxon>Duplodnaviria</taxon>
        <taxon>Heunggongvirae</taxon>
        <taxon>Uroviricota</taxon>
        <taxon>Caudoviricetes</taxon>
        <taxon>Pootjesviridae</taxon>
        <taxon>Heverleevirus</taxon>
        <taxon>Heverleevirus OLIVR5</taxon>
    </lineage>
</organism>
<reference evidence="1 2" key="1">
    <citation type="submission" date="2020-03" db="EMBL/GenBank/DDBJ databases">
        <authorList>
            <person name="Holtappels D."/>
            <person name="Bomans J.P.J."/>
            <person name="Lavigne R."/>
            <person name="Wagemans J."/>
        </authorList>
    </citation>
    <scope>NUCLEOTIDE SEQUENCE [LARGE SCALE GENOMIC DNA]</scope>
    <source>
        <strain evidence="1 2">OLIVR5</strain>
    </source>
</reference>
<dbReference type="EMBL" id="MT234342">
    <property type="protein sequence ID" value="QIW87878.1"/>
    <property type="molecule type" value="Genomic_DNA"/>
</dbReference>
<dbReference type="Proteomes" id="UP000671873">
    <property type="component" value="Segment"/>
</dbReference>
<proteinExistence type="predicted"/>
<accession>A0A858MTD8</accession>
<sequence>MPCITFRRSYNVRRLLPVDQQESQNWRFSC</sequence>
<name>A0A858MTD8_9CAUD</name>